<name>A0A5C6CHD7_9BACT</name>
<dbReference type="InterPro" id="IPR050498">
    <property type="entry name" value="Ycf3"/>
</dbReference>
<feature type="repeat" description="TPR" evidence="3">
    <location>
        <begin position="254"/>
        <end position="287"/>
    </location>
</feature>
<keyword evidence="6" id="KW-1185">Reference proteome</keyword>
<feature type="repeat" description="TPR" evidence="3">
    <location>
        <begin position="288"/>
        <end position="321"/>
    </location>
</feature>
<dbReference type="SUPFAM" id="SSF48452">
    <property type="entry name" value="TPR-like"/>
    <property type="match status" value="1"/>
</dbReference>
<proteinExistence type="predicted"/>
<dbReference type="GO" id="GO:0009279">
    <property type="term" value="C:cell outer membrane"/>
    <property type="evidence" value="ECO:0007669"/>
    <property type="project" value="TreeGrafter"/>
</dbReference>
<feature type="compositionally biased region" description="Basic and acidic residues" evidence="4">
    <location>
        <begin position="428"/>
        <end position="441"/>
    </location>
</feature>
<gene>
    <name evidence="5" type="primary">yrrB</name>
    <name evidence="5" type="ORF">Pla52o_25180</name>
</gene>
<dbReference type="PROSITE" id="PS50005">
    <property type="entry name" value="TPR"/>
    <property type="match status" value="3"/>
</dbReference>
<dbReference type="EMBL" id="SJPT01000004">
    <property type="protein sequence ID" value="TWU22984.1"/>
    <property type="molecule type" value="Genomic_DNA"/>
</dbReference>
<evidence type="ECO:0000256" key="1">
    <source>
        <dbReference type="ARBA" id="ARBA00022737"/>
    </source>
</evidence>
<evidence type="ECO:0000313" key="6">
    <source>
        <dbReference type="Proteomes" id="UP000316304"/>
    </source>
</evidence>
<evidence type="ECO:0000256" key="3">
    <source>
        <dbReference type="PROSITE-ProRule" id="PRU00339"/>
    </source>
</evidence>
<keyword evidence="1" id="KW-0677">Repeat</keyword>
<reference evidence="5 6" key="1">
    <citation type="submission" date="2019-02" db="EMBL/GenBank/DDBJ databases">
        <title>Deep-cultivation of Planctomycetes and their phenomic and genomic characterization uncovers novel biology.</title>
        <authorList>
            <person name="Wiegand S."/>
            <person name="Jogler M."/>
            <person name="Boedeker C."/>
            <person name="Pinto D."/>
            <person name="Vollmers J."/>
            <person name="Rivas-Marin E."/>
            <person name="Kohn T."/>
            <person name="Peeters S.H."/>
            <person name="Heuer A."/>
            <person name="Rast P."/>
            <person name="Oberbeckmann S."/>
            <person name="Bunk B."/>
            <person name="Jeske O."/>
            <person name="Meyerdierks A."/>
            <person name="Storesund J.E."/>
            <person name="Kallscheuer N."/>
            <person name="Luecker S."/>
            <person name="Lage O.M."/>
            <person name="Pohl T."/>
            <person name="Merkel B.J."/>
            <person name="Hornburger P."/>
            <person name="Mueller R.-W."/>
            <person name="Bruemmer F."/>
            <person name="Labrenz M."/>
            <person name="Spormann A.M."/>
            <person name="Op Den Camp H."/>
            <person name="Overmann J."/>
            <person name="Amann R."/>
            <person name="Jetten M.S.M."/>
            <person name="Mascher T."/>
            <person name="Medema M.H."/>
            <person name="Devos D.P."/>
            <person name="Kaster A.-K."/>
            <person name="Ovreas L."/>
            <person name="Rohde M."/>
            <person name="Galperin M.Y."/>
            <person name="Jogler C."/>
        </authorList>
    </citation>
    <scope>NUCLEOTIDE SEQUENCE [LARGE SCALE GENOMIC DNA]</scope>
    <source>
        <strain evidence="5 6">Pla52o</strain>
    </source>
</reference>
<dbReference type="Proteomes" id="UP000316304">
    <property type="component" value="Unassembled WGS sequence"/>
</dbReference>
<accession>A0A5C6CHD7</accession>
<dbReference type="PANTHER" id="PTHR44858:SF1">
    <property type="entry name" value="UDP-N-ACETYLGLUCOSAMINE--PEPTIDE N-ACETYLGLUCOSAMINYLTRANSFERASE SPINDLY-RELATED"/>
    <property type="match status" value="1"/>
</dbReference>
<feature type="region of interest" description="Disordered" evidence="4">
    <location>
        <begin position="414"/>
        <end position="441"/>
    </location>
</feature>
<dbReference type="GO" id="GO:0046813">
    <property type="term" value="P:receptor-mediated virion attachment to host cell"/>
    <property type="evidence" value="ECO:0007669"/>
    <property type="project" value="TreeGrafter"/>
</dbReference>
<sequence length="441" mass="48294">MKTLKPILKVIRFGRLGPLAACGCLTLAGMAVRSDALSAAPPEEPVVARVEMKLTADDKVTNVIEKGDLLTVVEERDEDYVIVTHDGSRGAVDKVNAVRLAESTDIYTELIEQHPEEGRFFTLRASAWWALGKTEKALEDFDQAIKVGYEEPHAYSSRGLFNASIGNFDKAIADYGKALELDPEGIAPLVNRAAVHMARGHVENAIDDYTLALQKKPGNASLLRQRAMAWKAIHKLDRAIEDFNTILASNEHDIDAITGRGYVYFQLGKHQAAVEDFSRSIELHPESAVAYNNRGYNQFQLGNVAEAIADYEKAIELAPQYGLALQNRAWLLATTDDPKWRDPAKAIESAKAACEVSDYNNLGDLSALAAAFAADGKFEEAIGWQEKVVEKAPAASKDFAQKLLARYQDKKLFSANPEQADEGTETAAAKEDDAAADVKEK</sequence>
<dbReference type="InterPro" id="IPR019734">
    <property type="entry name" value="TPR_rpt"/>
</dbReference>
<dbReference type="Gene3D" id="1.25.40.10">
    <property type="entry name" value="Tetratricopeptide repeat domain"/>
    <property type="match status" value="3"/>
</dbReference>
<dbReference type="InterPro" id="IPR011990">
    <property type="entry name" value="TPR-like_helical_dom_sf"/>
</dbReference>
<evidence type="ECO:0000256" key="2">
    <source>
        <dbReference type="ARBA" id="ARBA00022803"/>
    </source>
</evidence>
<evidence type="ECO:0000256" key="4">
    <source>
        <dbReference type="SAM" id="MobiDB-lite"/>
    </source>
</evidence>
<keyword evidence="2 3" id="KW-0802">TPR repeat</keyword>
<dbReference type="SMART" id="SM00028">
    <property type="entry name" value="TPR"/>
    <property type="match status" value="7"/>
</dbReference>
<organism evidence="5 6">
    <name type="scientific">Novipirellula galeiformis</name>
    <dbReference type="NCBI Taxonomy" id="2528004"/>
    <lineage>
        <taxon>Bacteria</taxon>
        <taxon>Pseudomonadati</taxon>
        <taxon>Planctomycetota</taxon>
        <taxon>Planctomycetia</taxon>
        <taxon>Pirellulales</taxon>
        <taxon>Pirellulaceae</taxon>
        <taxon>Novipirellula</taxon>
    </lineage>
</organism>
<comment type="caution">
    <text evidence="5">The sequence shown here is derived from an EMBL/GenBank/DDBJ whole genome shotgun (WGS) entry which is preliminary data.</text>
</comment>
<dbReference type="RefSeq" id="WP_231612270.1">
    <property type="nucleotide sequence ID" value="NZ_SJPT01000004.1"/>
</dbReference>
<dbReference type="AlphaFoldDB" id="A0A5C6CHD7"/>
<protein>
    <submittedName>
        <fullName evidence="5">TPR repeat-containing protein YrrB</fullName>
    </submittedName>
</protein>
<dbReference type="PROSITE" id="PS50293">
    <property type="entry name" value="TPR_REGION"/>
    <property type="match status" value="3"/>
</dbReference>
<feature type="repeat" description="TPR" evidence="3">
    <location>
        <begin position="152"/>
        <end position="185"/>
    </location>
</feature>
<evidence type="ECO:0000313" key="5">
    <source>
        <dbReference type="EMBL" id="TWU22984.1"/>
    </source>
</evidence>
<dbReference type="PANTHER" id="PTHR44858">
    <property type="entry name" value="TETRATRICOPEPTIDE REPEAT PROTEIN 6"/>
    <property type="match status" value="1"/>
</dbReference>
<dbReference type="Pfam" id="PF13432">
    <property type="entry name" value="TPR_16"/>
    <property type="match status" value="2"/>
</dbReference>